<reference evidence="2" key="4">
    <citation type="submission" date="2024-02" db="EMBL/GenBank/DDBJ databases">
        <title>Comparative genomics of Cryptococcus and Kwoniella reveals pathogenesis evolution and contrasting modes of karyotype evolution via chromosome fusion or intercentromeric recombination.</title>
        <authorList>
            <person name="Coelho M.A."/>
            <person name="David-Palma M."/>
            <person name="Shea T."/>
            <person name="Bowers K."/>
            <person name="McGinley-Smith S."/>
            <person name="Mohammad A.W."/>
            <person name="Gnirke A."/>
            <person name="Yurkov A.M."/>
            <person name="Nowrousian M."/>
            <person name="Sun S."/>
            <person name="Cuomo C.A."/>
            <person name="Heitman J."/>
        </authorList>
    </citation>
    <scope>NUCLEOTIDE SEQUENCE</scope>
    <source>
        <strain evidence="2">CBS 10118</strain>
    </source>
</reference>
<evidence type="ECO:0000313" key="3">
    <source>
        <dbReference type="Proteomes" id="UP000092730"/>
    </source>
</evidence>
<proteinExistence type="predicted"/>
<organism evidence="1">
    <name type="scientific">Kwoniella bestiolae CBS 10118</name>
    <dbReference type="NCBI Taxonomy" id="1296100"/>
    <lineage>
        <taxon>Eukaryota</taxon>
        <taxon>Fungi</taxon>
        <taxon>Dikarya</taxon>
        <taxon>Basidiomycota</taxon>
        <taxon>Agaricomycotina</taxon>
        <taxon>Tremellomycetes</taxon>
        <taxon>Tremellales</taxon>
        <taxon>Cryptococcaceae</taxon>
        <taxon>Kwoniella</taxon>
    </lineage>
</organism>
<dbReference type="RefSeq" id="XP_019048173.1">
    <property type="nucleotide sequence ID" value="XM_019188611.1"/>
</dbReference>
<dbReference type="Proteomes" id="UP000092730">
    <property type="component" value="Chromosome 2"/>
</dbReference>
<evidence type="ECO:0000313" key="1">
    <source>
        <dbReference type="EMBL" id="OCF27103.1"/>
    </source>
</evidence>
<dbReference type="EMBL" id="KI894019">
    <property type="protein sequence ID" value="OCF27103.1"/>
    <property type="molecule type" value="Genomic_DNA"/>
</dbReference>
<dbReference type="STRING" id="1296100.A0A1B9G7X3"/>
<gene>
    <name evidence="1" type="ORF">I302_01938</name>
    <name evidence="2" type="ORF">I302_103239</name>
</gene>
<reference evidence="1" key="3">
    <citation type="submission" date="2014-01" db="EMBL/GenBank/DDBJ databases">
        <title>Evolution of pathogenesis and genome organization in the Tremellales.</title>
        <authorList>
            <person name="Cuomo C."/>
            <person name="Litvintseva A."/>
            <person name="Heitman J."/>
            <person name="Chen Y."/>
            <person name="Sun S."/>
            <person name="Springer D."/>
            <person name="Dromer F."/>
            <person name="Young S."/>
            <person name="Zeng Q."/>
            <person name="Chapman S."/>
            <person name="Gujja S."/>
            <person name="Saif S."/>
            <person name="Birren B."/>
        </authorList>
    </citation>
    <scope>NUCLEOTIDE SEQUENCE</scope>
    <source>
        <strain evidence="1">CBS 10118</strain>
    </source>
</reference>
<dbReference type="EMBL" id="CP144542">
    <property type="protein sequence ID" value="WVW81248.1"/>
    <property type="molecule type" value="Genomic_DNA"/>
</dbReference>
<protein>
    <submittedName>
        <fullName evidence="1">Uncharacterized protein</fullName>
    </submittedName>
</protein>
<reference evidence="2" key="2">
    <citation type="submission" date="2013-07" db="EMBL/GenBank/DDBJ databases">
        <authorList>
            <consortium name="The Broad Institute Genome Sequencing Platform"/>
            <person name="Cuomo C."/>
            <person name="Litvintseva A."/>
            <person name="Chen Y."/>
            <person name="Heitman J."/>
            <person name="Sun S."/>
            <person name="Springer D."/>
            <person name="Dromer F."/>
            <person name="Young S.K."/>
            <person name="Zeng Q."/>
            <person name="Gargeya S."/>
            <person name="Fitzgerald M."/>
            <person name="Abouelleil A."/>
            <person name="Alvarado L."/>
            <person name="Berlin A.M."/>
            <person name="Chapman S.B."/>
            <person name="Dewar J."/>
            <person name="Goldberg J."/>
            <person name="Griggs A."/>
            <person name="Gujja S."/>
            <person name="Hansen M."/>
            <person name="Howarth C."/>
            <person name="Imamovic A."/>
            <person name="Larimer J."/>
            <person name="McCowan C."/>
            <person name="Murphy C."/>
            <person name="Pearson M."/>
            <person name="Priest M."/>
            <person name="Roberts A."/>
            <person name="Saif S."/>
            <person name="Shea T."/>
            <person name="Sykes S."/>
            <person name="Wortman J."/>
            <person name="Nusbaum C."/>
            <person name="Birren B."/>
        </authorList>
    </citation>
    <scope>NUCLEOTIDE SEQUENCE</scope>
    <source>
        <strain evidence="2">CBS 10118</strain>
    </source>
</reference>
<dbReference type="GeneID" id="30206337"/>
<name>A0A1B9G7X3_9TREE</name>
<reference evidence="1" key="1">
    <citation type="submission" date="2013-07" db="EMBL/GenBank/DDBJ databases">
        <title>The Genome Sequence of Cryptococcus bestiolae CBS10118.</title>
        <authorList>
            <consortium name="The Broad Institute Genome Sequencing Platform"/>
            <person name="Cuomo C."/>
            <person name="Litvintseva A."/>
            <person name="Chen Y."/>
            <person name="Heitman J."/>
            <person name="Sun S."/>
            <person name="Springer D."/>
            <person name="Dromer F."/>
            <person name="Young S.K."/>
            <person name="Zeng Q."/>
            <person name="Gargeya S."/>
            <person name="Fitzgerald M."/>
            <person name="Abouelleil A."/>
            <person name="Alvarado L."/>
            <person name="Berlin A.M."/>
            <person name="Chapman S.B."/>
            <person name="Dewar J."/>
            <person name="Goldberg J."/>
            <person name="Griggs A."/>
            <person name="Gujja S."/>
            <person name="Hansen M."/>
            <person name="Howarth C."/>
            <person name="Imamovic A."/>
            <person name="Larimer J."/>
            <person name="McCowan C."/>
            <person name="Murphy C."/>
            <person name="Pearson M."/>
            <person name="Priest M."/>
            <person name="Roberts A."/>
            <person name="Saif S."/>
            <person name="Shea T."/>
            <person name="Sykes S."/>
            <person name="Wortman J."/>
            <person name="Nusbaum C."/>
            <person name="Birren B."/>
        </authorList>
    </citation>
    <scope>NUCLEOTIDE SEQUENCE [LARGE SCALE GENOMIC DNA]</scope>
    <source>
        <strain evidence="1">CBS 10118</strain>
    </source>
</reference>
<sequence>MGKCAARGAATALISTVIQRSTTIINDASRATSDARPTYMFTSSFTSSFQETSALSSITTGRPSRAVGPISTLSAPEAARSSAPLAGIATEPDCSHLWANKASEDWLFAALCSWATVNPKWPLVNLDFVADDDKDPKDLSSINVTTYDFDLKLNDPLEVRYEVVKGDGNADANNAWWGGAFRQAVISTSRYRQIGVTRDWMAWHFGFRDLIGMEPNPEDPSQFNQQAWDSMLRQSQSSPVMVYSKAETTYLKDGDRYFSVTNFENSSRTITLWDPASGGQAGYFIISSEELKEDVQYLWHLAW</sequence>
<evidence type="ECO:0000313" key="2">
    <source>
        <dbReference type="EMBL" id="WVW81248.1"/>
    </source>
</evidence>
<keyword evidence="3" id="KW-1185">Reference proteome</keyword>
<dbReference type="VEuPathDB" id="FungiDB:I302_01938"/>
<accession>A0A1B9G7X3</accession>
<dbReference type="KEGG" id="kbi:30206337"/>
<dbReference type="AlphaFoldDB" id="A0A1B9G7X3"/>